<proteinExistence type="predicted"/>
<reference evidence="7 8" key="2">
    <citation type="submission" date="2023-12" db="EMBL/GenBank/DDBJ databases">
        <title>Description of an unclassified Opitutus bacterium of Verrucomicrobiota.</title>
        <authorList>
            <person name="Zhang D.-F."/>
        </authorList>
    </citation>
    <scope>NUCLEOTIDE SEQUENCE [LARGE SCALE GENOMIC DNA]</scope>
    <source>
        <strain evidence="7 8">WL0086</strain>
    </source>
</reference>
<reference evidence="7 8" key="1">
    <citation type="submission" date="2021-08" db="EMBL/GenBank/DDBJ databases">
        <authorList>
            <person name="Zhang D."/>
            <person name="Zhang A."/>
            <person name="Wang L."/>
        </authorList>
    </citation>
    <scope>NUCLEOTIDE SEQUENCE [LARGE SCALE GENOMIC DNA]</scope>
    <source>
        <strain evidence="7 8">WL0086</strain>
    </source>
</reference>
<evidence type="ECO:0000256" key="5">
    <source>
        <dbReference type="SAM" id="MobiDB-lite"/>
    </source>
</evidence>
<keyword evidence="8" id="KW-1185">Reference proteome</keyword>
<keyword evidence="3 4" id="KW-0597">Phosphoprotein</keyword>
<dbReference type="SMART" id="SM00388">
    <property type="entry name" value="HisKA"/>
    <property type="match status" value="1"/>
</dbReference>
<dbReference type="PANTHER" id="PTHR43547">
    <property type="entry name" value="TWO-COMPONENT HISTIDINE KINASE"/>
    <property type="match status" value="1"/>
</dbReference>
<evidence type="ECO:0000313" key="8">
    <source>
        <dbReference type="Proteomes" id="UP000738431"/>
    </source>
</evidence>
<dbReference type="Pfam" id="PF00072">
    <property type="entry name" value="Response_reg"/>
    <property type="match status" value="1"/>
</dbReference>
<dbReference type="SUPFAM" id="SSF47384">
    <property type="entry name" value="Homodimeric domain of signal transducing histidine kinase"/>
    <property type="match status" value="1"/>
</dbReference>
<evidence type="ECO:0000259" key="6">
    <source>
        <dbReference type="PROSITE" id="PS50110"/>
    </source>
</evidence>
<evidence type="ECO:0000256" key="1">
    <source>
        <dbReference type="ARBA" id="ARBA00000085"/>
    </source>
</evidence>
<dbReference type="PANTHER" id="PTHR43547:SF2">
    <property type="entry name" value="HYBRID SIGNAL TRANSDUCTION HISTIDINE KINASE C"/>
    <property type="match status" value="1"/>
</dbReference>
<dbReference type="EC" id="2.7.13.3" evidence="2"/>
<accession>A0ABZ1C9D1</accession>
<feature type="domain" description="Response regulatory" evidence="6">
    <location>
        <begin position="175"/>
        <end position="291"/>
    </location>
</feature>
<evidence type="ECO:0000256" key="2">
    <source>
        <dbReference type="ARBA" id="ARBA00012438"/>
    </source>
</evidence>
<dbReference type="Gene3D" id="1.10.287.130">
    <property type="match status" value="1"/>
</dbReference>
<organism evidence="7 8">
    <name type="scientific">Actomonas aquatica</name>
    <dbReference type="NCBI Taxonomy" id="2866162"/>
    <lineage>
        <taxon>Bacteria</taxon>
        <taxon>Pseudomonadati</taxon>
        <taxon>Verrucomicrobiota</taxon>
        <taxon>Opitutia</taxon>
        <taxon>Opitutales</taxon>
        <taxon>Opitutaceae</taxon>
        <taxon>Actomonas</taxon>
    </lineage>
</organism>
<evidence type="ECO:0000256" key="4">
    <source>
        <dbReference type="PROSITE-ProRule" id="PRU00169"/>
    </source>
</evidence>
<dbReference type="SUPFAM" id="SSF52172">
    <property type="entry name" value="CheY-like"/>
    <property type="match status" value="1"/>
</dbReference>
<sequence length="316" mass="34121">MSEGEGSPPSAVDAEISELAKLRHDLRTPLNQILGYSELILETVEDEDLSDLEGPLKLINKAGNTLLATLNEEMAPHRIAAGRFHLGDLQEDLAGPLDSIGSYHASCRDRAAGLGRDDIVADLHKIMSAVSNLRVTLAKAIMPTPSPAAATSAPAAASVTRSAPPPAPAERLDGTLLLVDDDMINREMMSRRLEHMGFDVATAESGEQALEWLEETAPDLILLDILMPGMNGFETLERIKAKPAWAMIPVIMLTALDDAESTGRCIAAGAEDYAAKPFNATVLRARISSALEKKRLRENEQRYLARIRELEAQLGG</sequence>
<dbReference type="Proteomes" id="UP000738431">
    <property type="component" value="Chromosome"/>
</dbReference>
<dbReference type="CDD" id="cd00082">
    <property type="entry name" value="HisKA"/>
    <property type="match status" value="1"/>
</dbReference>
<comment type="catalytic activity">
    <reaction evidence="1">
        <text>ATP + protein L-histidine = ADP + protein N-phospho-L-histidine.</text>
        <dbReference type="EC" id="2.7.13.3"/>
    </reaction>
</comment>
<feature type="region of interest" description="Disordered" evidence="5">
    <location>
        <begin position="146"/>
        <end position="171"/>
    </location>
</feature>
<dbReference type="InterPro" id="IPR003661">
    <property type="entry name" value="HisK_dim/P_dom"/>
</dbReference>
<dbReference type="PROSITE" id="PS50110">
    <property type="entry name" value="RESPONSE_REGULATORY"/>
    <property type="match status" value="1"/>
</dbReference>
<name>A0ABZ1C9D1_9BACT</name>
<feature type="modified residue" description="4-aspartylphosphate" evidence="4">
    <location>
        <position position="224"/>
    </location>
</feature>
<dbReference type="EMBL" id="CP139781">
    <property type="protein sequence ID" value="WRQ86925.1"/>
    <property type="molecule type" value="Genomic_DNA"/>
</dbReference>
<gene>
    <name evidence="7" type="ORF">K1X11_019095</name>
</gene>
<dbReference type="RefSeq" id="WP_221030761.1">
    <property type="nucleotide sequence ID" value="NZ_CP139781.1"/>
</dbReference>
<dbReference type="Pfam" id="PF00512">
    <property type="entry name" value="HisKA"/>
    <property type="match status" value="1"/>
</dbReference>
<evidence type="ECO:0000256" key="3">
    <source>
        <dbReference type="ARBA" id="ARBA00022553"/>
    </source>
</evidence>
<dbReference type="InterPro" id="IPR036097">
    <property type="entry name" value="HisK_dim/P_sf"/>
</dbReference>
<dbReference type="Gene3D" id="3.40.50.2300">
    <property type="match status" value="1"/>
</dbReference>
<dbReference type="SMART" id="SM00448">
    <property type="entry name" value="REC"/>
    <property type="match status" value="1"/>
</dbReference>
<evidence type="ECO:0000313" key="7">
    <source>
        <dbReference type="EMBL" id="WRQ86925.1"/>
    </source>
</evidence>
<dbReference type="InterPro" id="IPR011006">
    <property type="entry name" value="CheY-like_superfamily"/>
</dbReference>
<protein>
    <recommendedName>
        <fullName evidence="2">histidine kinase</fullName>
        <ecNumber evidence="2">2.7.13.3</ecNumber>
    </recommendedName>
</protein>
<feature type="compositionally biased region" description="Low complexity" evidence="5">
    <location>
        <begin position="147"/>
        <end position="162"/>
    </location>
</feature>
<dbReference type="InterPro" id="IPR001789">
    <property type="entry name" value="Sig_transdc_resp-reg_receiver"/>
</dbReference>